<evidence type="ECO:0000259" key="2">
    <source>
        <dbReference type="Pfam" id="PF13639"/>
    </source>
</evidence>
<dbReference type="Proteomes" id="UP000203826">
    <property type="component" value="Segment"/>
</dbReference>
<feature type="compositionally biased region" description="Acidic residues" evidence="1">
    <location>
        <begin position="185"/>
        <end position="200"/>
    </location>
</feature>
<dbReference type="Gene3D" id="3.30.40.10">
    <property type="entry name" value="Zinc/RING finger domain, C3HC4 (zinc finger)"/>
    <property type="match status" value="1"/>
</dbReference>
<dbReference type="OrthoDB" id="40894at10239"/>
<reference evidence="3 4" key="1">
    <citation type="journal article" date="2015" name="Genome Announc.">
        <title>The 474-Kilobase-Pair Complete Genome Sequence of CeV-01B, a Virus Infecting Haptolina (Chrysochromulina) ericina (Prymnesiophyceae).</title>
        <authorList>
            <person name="Gallot-Lavallee L."/>
            <person name="Pagarete A."/>
            <person name="Legendre M."/>
            <person name="Santini S."/>
            <person name="Sandaa R.A."/>
            <person name="Himmelbauer H."/>
            <person name="Ogata H."/>
            <person name="Bratbak G."/>
            <person name="Claverie J.M."/>
        </authorList>
    </citation>
    <scope>NUCLEOTIDE SEQUENCE [LARGE SCALE GENOMIC DNA]</scope>
    <source>
        <strain evidence="3">CeV-01B</strain>
    </source>
</reference>
<gene>
    <name evidence="3" type="ORF">ceV_361</name>
</gene>
<sequence length="242" mass="28105">MSQEQLYQDYMNFIRNTTQIINNSMVILSNQQNTYNDMISHHNLYNTFNREPRYRYTQPRVYRPSPLNPLLSRLFMSNNSNTPRLPNINDLANNISYCLYNDISCNTNDTCPITQQEFNSDDIVLKINACNHSFNPQSLLTWLSRCGICPLCRHSIISNPINNEPQNQENFNSTHNNNNNRENDETNEEEDNDEDDDEITDTEYNINTNSFALQLANIISNEITRESDFSGNIQIELGLSGR</sequence>
<dbReference type="SUPFAM" id="SSF57850">
    <property type="entry name" value="RING/U-box"/>
    <property type="match status" value="1"/>
</dbReference>
<proteinExistence type="predicted"/>
<dbReference type="Pfam" id="PF13639">
    <property type="entry name" value="zf-RING_2"/>
    <property type="match status" value="1"/>
</dbReference>
<dbReference type="EMBL" id="KT820662">
    <property type="protein sequence ID" value="ALH23267.1"/>
    <property type="molecule type" value="Genomic_DNA"/>
</dbReference>
<evidence type="ECO:0000256" key="1">
    <source>
        <dbReference type="SAM" id="MobiDB-lite"/>
    </source>
</evidence>
<keyword evidence="4" id="KW-1185">Reference proteome</keyword>
<feature type="region of interest" description="Disordered" evidence="1">
    <location>
        <begin position="162"/>
        <end position="200"/>
    </location>
</feature>
<dbReference type="KEGG" id="vg:26049228"/>
<protein>
    <submittedName>
        <fullName evidence="3">Ring finger domain containing protein</fullName>
    </submittedName>
</protein>
<feature type="compositionally biased region" description="Low complexity" evidence="1">
    <location>
        <begin position="162"/>
        <end position="180"/>
    </location>
</feature>
<feature type="domain" description="RING-type" evidence="2">
    <location>
        <begin position="109"/>
        <end position="153"/>
    </location>
</feature>
<organism evidence="3 4">
    <name type="scientific">Chrysochromulina ericina virus CeV-01B</name>
    <dbReference type="NCBI Taxonomy" id="3070830"/>
    <lineage>
        <taxon>Viruses</taxon>
        <taxon>Varidnaviria</taxon>
        <taxon>Bamfordvirae</taxon>
        <taxon>Nucleocytoviricota</taxon>
        <taxon>Megaviricetes</taxon>
        <taxon>Imitervirales</taxon>
        <taxon>Mesomimiviridae</taxon>
        <taxon>Tethysvirus</taxon>
        <taxon>Tethysvirus raunefjordenense</taxon>
    </lineage>
</organism>
<dbReference type="InterPro" id="IPR013083">
    <property type="entry name" value="Znf_RING/FYVE/PHD"/>
</dbReference>
<accession>A0A0N9QXM8</accession>
<evidence type="ECO:0000313" key="4">
    <source>
        <dbReference type="Proteomes" id="UP000203826"/>
    </source>
</evidence>
<evidence type="ECO:0000313" key="3">
    <source>
        <dbReference type="EMBL" id="ALH23267.1"/>
    </source>
</evidence>
<dbReference type="InterPro" id="IPR001841">
    <property type="entry name" value="Znf_RING"/>
</dbReference>
<name>A0A0N9QXM8_9VIRU</name>